<dbReference type="WBParaSite" id="ES5_v2.g19040.t1">
    <property type="protein sequence ID" value="ES5_v2.g19040.t1"/>
    <property type="gene ID" value="ES5_v2.g19040"/>
</dbReference>
<proteinExistence type="predicted"/>
<dbReference type="Proteomes" id="UP000887579">
    <property type="component" value="Unplaced"/>
</dbReference>
<evidence type="ECO:0000313" key="1">
    <source>
        <dbReference type="Proteomes" id="UP000887579"/>
    </source>
</evidence>
<sequence>MDYINLSEEEKQNIMSQMFNSLSQAGQTQMLHNFQASQQQQQHPNCGNIFDALSDGIKEYLKEHQKEAIDFLYKRIIQPPNGFYNKDGGEGAIIAHNMGLGKTTTTAAFLYGILSEPAIKNLNYKILIVSPVNVIEHWISEFKKDIWGGFFENEATVCQLDSNQRSTNRDDPHDIRRMQIADWYKGIKNKTILILGYEIYDKMLSNDQDDKTLELLKQYIQTPGPDVVIYDESHRLKNNKTISYATKMIMNTKRRILLTGTPLENGPMELYHIVQMAVPEFLGPKNDYYRKYAQKIERGMVTDAVEEERKISRETEEKLYEELKEVMNRKDVEYLQKLINITKKEITITFCETQEQKRLMDQAEIEYENAGRGDKVFLKYYNHLLYLTSHPVITEVKQRERPRDRKLSKCTSKAKDPKRSNKMRALFYIIEDCKANDEKLVVYTQSRPTLDYIEHQLSTLEWEKGVDFFRIDGECKSKQRASDIEKFNAESNRKAKLFLLTIKAGSVGINLIGAYRMVMFDHCFNPVHNTQATYRIYRIGQERDVFVYRFITKNSTDDCVLRRQIAKESQSKRTIDGKKVAPQFSQQDISIRRGHEAYKLISAERIEELEDEFEDELLINTVQNNLKGVIEVSNHDENFEETF</sequence>
<protein>
    <submittedName>
        <fullName evidence="2">Uncharacterized protein</fullName>
    </submittedName>
</protein>
<reference evidence="2" key="1">
    <citation type="submission" date="2022-11" db="UniProtKB">
        <authorList>
            <consortium name="WormBaseParasite"/>
        </authorList>
    </citation>
    <scope>IDENTIFICATION</scope>
</reference>
<accession>A0AC34FNP4</accession>
<organism evidence="1 2">
    <name type="scientific">Panagrolaimus sp. ES5</name>
    <dbReference type="NCBI Taxonomy" id="591445"/>
    <lineage>
        <taxon>Eukaryota</taxon>
        <taxon>Metazoa</taxon>
        <taxon>Ecdysozoa</taxon>
        <taxon>Nematoda</taxon>
        <taxon>Chromadorea</taxon>
        <taxon>Rhabditida</taxon>
        <taxon>Tylenchina</taxon>
        <taxon>Panagrolaimomorpha</taxon>
        <taxon>Panagrolaimoidea</taxon>
        <taxon>Panagrolaimidae</taxon>
        <taxon>Panagrolaimus</taxon>
    </lineage>
</organism>
<name>A0AC34FNP4_9BILA</name>
<evidence type="ECO:0000313" key="2">
    <source>
        <dbReference type="WBParaSite" id="ES5_v2.g19040.t1"/>
    </source>
</evidence>